<dbReference type="OrthoDB" id="9996127at2759"/>
<dbReference type="PROSITE" id="PS51387">
    <property type="entry name" value="FAD_PCMH"/>
    <property type="match status" value="1"/>
</dbReference>
<dbReference type="InterPro" id="IPR006094">
    <property type="entry name" value="Oxid_FAD_bind_N"/>
</dbReference>
<evidence type="ECO:0000256" key="1">
    <source>
        <dbReference type="ARBA" id="ARBA00005466"/>
    </source>
</evidence>
<dbReference type="InterPro" id="IPR012951">
    <property type="entry name" value="BBE"/>
</dbReference>
<protein>
    <recommendedName>
        <fullName evidence="6">FAD-binding PCMH-type domain-containing protein</fullName>
    </recommendedName>
</protein>
<gene>
    <name evidence="7" type="ORF">PFICI_07947</name>
</gene>
<dbReference type="InParanoid" id="W3X2P9"/>
<dbReference type="STRING" id="1229662.W3X2P9"/>
<dbReference type="Pfam" id="PF01565">
    <property type="entry name" value="FAD_binding_4"/>
    <property type="match status" value="1"/>
</dbReference>
<dbReference type="GeneID" id="19272960"/>
<comment type="similarity">
    <text evidence="1">Belongs to the oxygen-dependent FAD-linked oxidoreductase family.</text>
</comment>
<dbReference type="PANTHER" id="PTHR42973">
    <property type="entry name" value="BINDING OXIDOREDUCTASE, PUTATIVE (AFU_ORTHOLOGUE AFUA_1G17690)-RELATED"/>
    <property type="match status" value="1"/>
</dbReference>
<feature type="chain" id="PRO_5004835350" description="FAD-binding PCMH-type domain-containing protein" evidence="5">
    <location>
        <begin position="21"/>
        <end position="510"/>
    </location>
</feature>
<feature type="domain" description="FAD-binding PCMH-type" evidence="6">
    <location>
        <begin position="74"/>
        <end position="245"/>
    </location>
</feature>
<evidence type="ECO:0000259" key="6">
    <source>
        <dbReference type="PROSITE" id="PS51387"/>
    </source>
</evidence>
<keyword evidence="3" id="KW-0274">FAD</keyword>
<dbReference type="GO" id="GO:0016491">
    <property type="term" value="F:oxidoreductase activity"/>
    <property type="evidence" value="ECO:0007669"/>
    <property type="project" value="UniProtKB-KW"/>
</dbReference>
<dbReference type="PANTHER" id="PTHR42973:SF8">
    <property type="entry name" value="FAD-BINDING PCMH-TYPE DOMAIN-CONTAINING PROTEIN"/>
    <property type="match status" value="1"/>
</dbReference>
<evidence type="ECO:0000256" key="5">
    <source>
        <dbReference type="SAM" id="SignalP"/>
    </source>
</evidence>
<dbReference type="InterPro" id="IPR050416">
    <property type="entry name" value="FAD-linked_Oxidoreductase"/>
</dbReference>
<dbReference type="InterPro" id="IPR016169">
    <property type="entry name" value="FAD-bd_PCMH_sub2"/>
</dbReference>
<dbReference type="eggNOG" id="ENOG502SJ3M">
    <property type="taxonomic scope" value="Eukaryota"/>
</dbReference>
<dbReference type="SUPFAM" id="SSF56176">
    <property type="entry name" value="FAD-binding/transporter-associated domain-like"/>
    <property type="match status" value="1"/>
</dbReference>
<dbReference type="HOGENOM" id="CLU_018354_0_1_1"/>
<evidence type="ECO:0000256" key="2">
    <source>
        <dbReference type="ARBA" id="ARBA00022630"/>
    </source>
</evidence>
<dbReference type="Pfam" id="PF08031">
    <property type="entry name" value="BBE"/>
    <property type="match status" value="1"/>
</dbReference>
<evidence type="ECO:0000256" key="4">
    <source>
        <dbReference type="ARBA" id="ARBA00023002"/>
    </source>
</evidence>
<dbReference type="KEGG" id="pfy:PFICI_07947"/>
<organism evidence="7 8">
    <name type="scientific">Pestalotiopsis fici (strain W106-1 / CGMCC3.15140)</name>
    <dbReference type="NCBI Taxonomy" id="1229662"/>
    <lineage>
        <taxon>Eukaryota</taxon>
        <taxon>Fungi</taxon>
        <taxon>Dikarya</taxon>
        <taxon>Ascomycota</taxon>
        <taxon>Pezizomycotina</taxon>
        <taxon>Sordariomycetes</taxon>
        <taxon>Xylariomycetidae</taxon>
        <taxon>Amphisphaeriales</taxon>
        <taxon>Sporocadaceae</taxon>
        <taxon>Pestalotiopsis</taxon>
    </lineage>
</organism>
<evidence type="ECO:0000256" key="3">
    <source>
        <dbReference type="ARBA" id="ARBA00022827"/>
    </source>
</evidence>
<evidence type="ECO:0000313" key="8">
    <source>
        <dbReference type="Proteomes" id="UP000030651"/>
    </source>
</evidence>
<dbReference type="OMA" id="PVNMAFE"/>
<name>W3X2P9_PESFW</name>
<keyword evidence="5" id="KW-0732">Signal</keyword>
<proteinExistence type="inferred from homology"/>
<dbReference type="RefSeq" id="XP_007834719.1">
    <property type="nucleotide sequence ID" value="XM_007836528.1"/>
</dbReference>
<dbReference type="AlphaFoldDB" id="W3X2P9"/>
<keyword evidence="2" id="KW-0285">Flavoprotein</keyword>
<reference evidence="8" key="1">
    <citation type="journal article" date="2015" name="BMC Genomics">
        <title>Genomic and transcriptomic analysis of the endophytic fungus Pestalotiopsis fici reveals its lifestyle and high potential for synthesis of natural products.</title>
        <authorList>
            <person name="Wang X."/>
            <person name="Zhang X."/>
            <person name="Liu L."/>
            <person name="Xiang M."/>
            <person name="Wang W."/>
            <person name="Sun X."/>
            <person name="Che Y."/>
            <person name="Guo L."/>
            <person name="Liu G."/>
            <person name="Guo L."/>
            <person name="Wang C."/>
            <person name="Yin W.B."/>
            <person name="Stadler M."/>
            <person name="Zhang X."/>
            <person name="Liu X."/>
        </authorList>
    </citation>
    <scope>NUCLEOTIDE SEQUENCE [LARGE SCALE GENOMIC DNA]</scope>
    <source>
        <strain evidence="8">W106-1 / CGMCC3.15140</strain>
    </source>
</reference>
<sequence length="510" mass="55962">MKSSVASLLFFSGLSSLAAGASIPRYFEKQPITRRDLTSAEVRQELGDQVSSGTLIYGADDAEFAELTSRWTDYSKPDVQVAIEPATEADVATIVNYCNDNSIDFLALNGGHGLAYSLKSFSGLQISMWQLDNITISDDAGSAWFGGGTKVGNVTQYLSDRGYVTTTGGCECVGMMGAGLGGGHGRYEGLYGMISDNILELNLVLANGTSIVVSESENSDLLWAMKGAGHNFGIVTSYKMTIWPLEDTTWHWHNYIWRGDQLETVFDALNTFHGNGTTPVNMAFEVGNFVMNTTITSDEPVLFWTFAYRGPADEAEELLVPFNAIDAEMSVSGDVPYTGIATAQGTSWDSAICQHGQVHITSTVGLVTYNLTAERQIFEGFKQRAQEYPELVAASFIMHEGYATEGVDNIASDSSAYPFRSDHHLMLFNAVSPSSDYDDLALAWANEARDQWNAGQPGRAPHAYVNYASGLETVEEWYGEESWRIERLTSLKTKYDPDNRFRYYNPIVAA</sequence>
<accession>W3X2P9</accession>
<dbReference type="InterPro" id="IPR036318">
    <property type="entry name" value="FAD-bd_PCMH-like_sf"/>
</dbReference>
<dbReference type="EMBL" id="KI912113">
    <property type="protein sequence ID" value="ETS80418.1"/>
    <property type="molecule type" value="Genomic_DNA"/>
</dbReference>
<keyword evidence="8" id="KW-1185">Reference proteome</keyword>
<keyword evidence="4" id="KW-0560">Oxidoreductase</keyword>
<dbReference type="Gene3D" id="3.40.462.20">
    <property type="match status" value="1"/>
</dbReference>
<feature type="signal peptide" evidence="5">
    <location>
        <begin position="1"/>
        <end position="20"/>
    </location>
</feature>
<evidence type="ECO:0000313" key="7">
    <source>
        <dbReference type="EMBL" id="ETS80418.1"/>
    </source>
</evidence>
<dbReference type="Gene3D" id="3.30.465.10">
    <property type="match status" value="1"/>
</dbReference>
<dbReference type="InterPro" id="IPR016166">
    <property type="entry name" value="FAD-bd_PCMH"/>
</dbReference>
<dbReference type="Proteomes" id="UP000030651">
    <property type="component" value="Unassembled WGS sequence"/>
</dbReference>
<dbReference type="GO" id="GO:0071949">
    <property type="term" value="F:FAD binding"/>
    <property type="evidence" value="ECO:0007669"/>
    <property type="project" value="InterPro"/>
</dbReference>